<evidence type="ECO:0000313" key="1">
    <source>
        <dbReference type="EMBL" id="KAJ4710014.1"/>
    </source>
</evidence>
<evidence type="ECO:0000313" key="2">
    <source>
        <dbReference type="Proteomes" id="UP001164539"/>
    </source>
</evidence>
<keyword evidence="2" id="KW-1185">Reference proteome</keyword>
<dbReference type="Proteomes" id="UP001164539">
    <property type="component" value="Chromosome 9"/>
</dbReference>
<dbReference type="EMBL" id="CM051402">
    <property type="protein sequence ID" value="KAJ4710014.1"/>
    <property type="molecule type" value="Genomic_DNA"/>
</dbReference>
<proteinExistence type="predicted"/>
<organism evidence="1 2">
    <name type="scientific">Melia azedarach</name>
    <name type="common">Chinaberry tree</name>
    <dbReference type="NCBI Taxonomy" id="155640"/>
    <lineage>
        <taxon>Eukaryota</taxon>
        <taxon>Viridiplantae</taxon>
        <taxon>Streptophyta</taxon>
        <taxon>Embryophyta</taxon>
        <taxon>Tracheophyta</taxon>
        <taxon>Spermatophyta</taxon>
        <taxon>Magnoliopsida</taxon>
        <taxon>eudicotyledons</taxon>
        <taxon>Gunneridae</taxon>
        <taxon>Pentapetalae</taxon>
        <taxon>rosids</taxon>
        <taxon>malvids</taxon>
        <taxon>Sapindales</taxon>
        <taxon>Meliaceae</taxon>
        <taxon>Melia</taxon>
    </lineage>
</organism>
<protein>
    <submittedName>
        <fullName evidence="1">NAD(P)H-quinone oxidoreductase subunit L</fullName>
    </submittedName>
</protein>
<accession>A0ACC1XGY1</accession>
<name>A0ACC1XGY1_MELAZ</name>
<comment type="caution">
    <text evidence="1">The sequence shown here is derived from an EMBL/GenBank/DDBJ whole genome shotgun (WGS) entry which is preliminary data.</text>
</comment>
<gene>
    <name evidence="1" type="ORF">OWV82_016249</name>
</gene>
<sequence>MSCCSLSLHIPKALPSLSSAHCRRKQTPFSIISEHKPSKLDKKLFTSIITHKAIDSIDVNKSSLAIYIGAVLLTTFDQPALAVTGENNHEIDLTTVIIKIGIIAFWYLLIMPPIIMNWLRVRWYKRKLLEMYVQFMCVFLFFPGILLWAPFLNFRKFPRDPSLKYPWDTPADPAKVKNAYLKFPWADPEDYEVL</sequence>
<reference evidence="1 2" key="1">
    <citation type="journal article" date="2023" name="Science">
        <title>Complex scaffold remodeling in plant triterpene biosynthesis.</title>
        <authorList>
            <person name="De La Pena R."/>
            <person name="Hodgson H."/>
            <person name="Liu J.C."/>
            <person name="Stephenson M.J."/>
            <person name="Martin A.C."/>
            <person name="Owen C."/>
            <person name="Harkess A."/>
            <person name="Leebens-Mack J."/>
            <person name="Jimenez L.E."/>
            <person name="Osbourn A."/>
            <person name="Sattely E.S."/>
        </authorList>
    </citation>
    <scope>NUCLEOTIDE SEQUENCE [LARGE SCALE GENOMIC DNA]</scope>
    <source>
        <strain evidence="2">cv. JPN11</strain>
        <tissue evidence="1">Leaf</tissue>
    </source>
</reference>